<sequence>MTSINGSIHIERPVEEVFDFVADERNEPTYNPRLSGVEKTTPGPIGRGTRWHAVATSRKRATPFELEITEYAPPSRLASVTHMDAIEISGALTFVPEAQGTRMSWSWNLRPKGMLKLATPLLAALGRRQEQRIWSSLKACLEKQKCE</sequence>
<dbReference type="Proteomes" id="UP000715441">
    <property type="component" value="Unassembled WGS sequence"/>
</dbReference>
<dbReference type="EMBL" id="JAAXLS010000030">
    <property type="protein sequence ID" value="NKQ57037.1"/>
    <property type="molecule type" value="Genomic_DNA"/>
</dbReference>
<dbReference type="RefSeq" id="WP_168520063.1">
    <property type="nucleotide sequence ID" value="NZ_JAAXLS010000030.1"/>
</dbReference>
<protein>
    <recommendedName>
        <fullName evidence="3">SRPBCC family protein</fullName>
    </recommendedName>
</protein>
<dbReference type="Pfam" id="PF10604">
    <property type="entry name" value="Polyketide_cyc2"/>
    <property type="match status" value="1"/>
</dbReference>
<evidence type="ECO:0000313" key="2">
    <source>
        <dbReference type="Proteomes" id="UP000715441"/>
    </source>
</evidence>
<gene>
    <name evidence="1" type="ORF">HFP15_29625</name>
</gene>
<evidence type="ECO:0000313" key="1">
    <source>
        <dbReference type="EMBL" id="NKQ57037.1"/>
    </source>
</evidence>
<dbReference type="Gene3D" id="3.30.530.20">
    <property type="match status" value="1"/>
</dbReference>
<evidence type="ECO:0008006" key="3">
    <source>
        <dbReference type="Google" id="ProtNLM"/>
    </source>
</evidence>
<comment type="caution">
    <text evidence="1">The sequence shown here is derived from an EMBL/GenBank/DDBJ whole genome shotgun (WGS) entry which is preliminary data.</text>
</comment>
<reference evidence="1 2" key="1">
    <citation type="submission" date="2020-04" db="EMBL/GenBank/DDBJ databases">
        <title>Novel species.</title>
        <authorList>
            <person name="Teo W.F.A."/>
            <person name="Lipun K."/>
            <person name="Srisuk N."/>
            <person name="Duangmal K."/>
        </authorList>
    </citation>
    <scope>NUCLEOTIDE SEQUENCE [LARGE SCALE GENOMIC DNA]</scope>
    <source>
        <strain evidence="1 2">K13G38</strain>
    </source>
</reference>
<accession>A0ABX1JFK8</accession>
<dbReference type="SUPFAM" id="SSF55961">
    <property type="entry name" value="Bet v1-like"/>
    <property type="match status" value="1"/>
</dbReference>
<dbReference type="InterPro" id="IPR023393">
    <property type="entry name" value="START-like_dom_sf"/>
</dbReference>
<keyword evidence="2" id="KW-1185">Reference proteome</keyword>
<organism evidence="1 2">
    <name type="scientific">Amycolatopsis acididurans</name>
    <dbReference type="NCBI Taxonomy" id="2724524"/>
    <lineage>
        <taxon>Bacteria</taxon>
        <taxon>Bacillati</taxon>
        <taxon>Actinomycetota</taxon>
        <taxon>Actinomycetes</taxon>
        <taxon>Pseudonocardiales</taxon>
        <taxon>Pseudonocardiaceae</taxon>
        <taxon>Amycolatopsis</taxon>
    </lineage>
</organism>
<proteinExistence type="predicted"/>
<dbReference type="InterPro" id="IPR019587">
    <property type="entry name" value="Polyketide_cyclase/dehydratase"/>
</dbReference>
<name>A0ABX1JFK8_9PSEU</name>